<evidence type="ECO:0000256" key="2">
    <source>
        <dbReference type="ARBA" id="ARBA00022723"/>
    </source>
</evidence>
<reference evidence="6 7" key="1">
    <citation type="journal article" date="2019" name="Int. J. Syst. Evol. Microbiol.">
        <title>The Global Catalogue of Microorganisms (GCM) 10K type strain sequencing project: providing services to taxonomists for standard genome sequencing and annotation.</title>
        <authorList>
            <consortium name="The Broad Institute Genomics Platform"/>
            <consortium name="The Broad Institute Genome Sequencing Center for Infectious Disease"/>
            <person name="Wu L."/>
            <person name="Ma J."/>
        </authorList>
    </citation>
    <scope>NUCLEOTIDE SEQUENCE [LARGE SCALE GENOMIC DNA]</scope>
    <source>
        <strain evidence="6 7">JCM 9383</strain>
    </source>
</reference>
<evidence type="ECO:0000313" key="7">
    <source>
        <dbReference type="Proteomes" id="UP001500979"/>
    </source>
</evidence>
<dbReference type="Gene3D" id="3.60.120.10">
    <property type="entry name" value="Anthranilate synthase"/>
    <property type="match status" value="1"/>
</dbReference>
<evidence type="ECO:0000259" key="5">
    <source>
        <dbReference type="Pfam" id="PF00425"/>
    </source>
</evidence>
<name>A0ABN3VJ31_9PSEU</name>
<keyword evidence="7" id="KW-1185">Reference proteome</keyword>
<feature type="domain" description="Chorismate-utilising enzyme C-terminal" evidence="5">
    <location>
        <begin position="167"/>
        <end position="420"/>
    </location>
</feature>
<comment type="caution">
    <text evidence="6">The sequence shown here is derived from an EMBL/GenBank/DDBJ whole genome shotgun (WGS) entry which is preliminary data.</text>
</comment>
<dbReference type="PANTHER" id="PTHR11236:SF48">
    <property type="entry name" value="ISOCHORISMATE SYNTHASE MENF"/>
    <property type="match status" value="1"/>
</dbReference>
<comment type="cofactor">
    <cofactor evidence="1">
        <name>Mg(2+)</name>
        <dbReference type="ChEBI" id="CHEBI:18420"/>
    </cofactor>
</comment>
<dbReference type="EMBL" id="BAAAUX010000019">
    <property type="protein sequence ID" value="GAA2805367.1"/>
    <property type="molecule type" value="Genomic_DNA"/>
</dbReference>
<evidence type="ECO:0000256" key="4">
    <source>
        <dbReference type="ARBA" id="ARBA00023239"/>
    </source>
</evidence>
<dbReference type="Proteomes" id="UP001500979">
    <property type="component" value="Unassembled WGS sequence"/>
</dbReference>
<gene>
    <name evidence="6" type="ORF">GCM10010470_45740</name>
</gene>
<dbReference type="SUPFAM" id="SSF56322">
    <property type="entry name" value="ADC synthase"/>
    <property type="match status" value="1"/>
</dbReference>
<dbReference type="Pfam" id="PF00425">
    <property type="entry name" value="Chorismate_bind"/>
    <property type="match status" value="1"/>
</dbReference>
<keyword evidence="3" id="KW-0460">Magnesium</keyword>
<evidence type="ECO:0000313" key="6">
    <source>
        <dbReference type="EMBL" id="GAA2805367.1"/>
    </source>
</evidence>
<dbReference type="InterPro" id="IPR019996">
    <property type="entry name" value="Salicylate_synthase"/>
</dbReference>
<dbReference type="InterPro" id="IPR015890">
    <property type="entry name" value="Chorismate_C"/>
</dbReference>
<keyword evidence="2" id="KW-0479">Metal-binding</keyword>
<sequence length="436" mass="47068">MIEPAPTSTAAAAGAVALIQEGLFDTYMLYERAGTWTVAGGDHATVTLDAEHVRVRHEGSDRRWRWRSQPLVRLGEALAAVPMPTGTAYGWLAFEIAQLLAGRPDLAGTADLAHVVVPRAEARISHNGATITCPDPDLRDRIHDVLTTAAPAPRASTAKVDIEQDSTSYQAAVADAVRTIQRGFFRKVILSRQVPVDAGIDFPRTYLRGRAANTPARSFLLDLGGRRATGFCPETILETGADGLVSTQPLAGTRSLGNGAVDDHRLRAELLADPKEVYEHAVSVKLAYDELSRVCVPETVVVNDLMSVKPRGGVQHLGSRVRGYLDAGRTAWEALEAVYPAVTASGIPKSAACEYIARTESRPRGLYSGAVVMATQDGALDAGLVLRSLFEEKGRRWLQAGAGITAASRPEREYEETCEKLRSIAPYLVENRRPVL</sequence>
<accession>A0ABN3VJ31</accession>
<proteinExistence type="predicted"/>
<evidence type="ECO:0000256" key="1">
    <source>
        <dbReference type="ARBA" id="ARBA00001946"/>
    </source>
</evidence>
<dbReference type="InterPro" id="IPR005801">
    <property type="entry name" value="ADC_synthase"/>
</dbReference>
<dbReference type="PRINTS" id="PR00095">
    <property type="entry name" value="ANTSNTHASEI"/>
</dbReference>
<evidence type="ECO:0000256" key="3">
    <source>
        <dbReference type="ARBA" id="ARBA00022842"/>
    </source>
</evidence>
<dbReference type="NCBIfam" id="TIGR03494">
    <property type="entry name" value="salicyl_syn"/>
    <property type="match status" value="1"/>
</dbReference>
<keyword evidence="4" id="KW-0456">Lyase</keyword>
<dbReference type="InterPro" id="IPR019999">
    <property type="entry name" value="Anth_synth_I-like"/>
</dbReference>
<protein>
    <submittedName>
        <fullName evidence="6">Salicylate synthase</fullName>
    </submittedName>
</protein>
<dbReference type="RefSeq" id="WP_344682909.1">
    <property type="nucleotide sequence ID" value="NZ_BAAAUX010000019.1"/>
</dbReference>
<dbReference type="PANTHER" id="PTHR11236">
    <property type="entry name" value="AMINOBENZOATE/ANTHRANILATE SYNTHASE"/>
    <property type="match status" value="1"/>
</dbReference>
<organism evidence="6 7">
    <name type="scientific">Saccharopolyspora taberi</name>
    <dbReference type="NCBI Taxonomy" id="60895"/>
    <lineage>
        <taxon>Bacteria</taxon>
        <taxon>Bacillati</taxon>
        <taxon>Actinomycetota</taxon>
        <taxon>Actinomycetes</taxon>
        <taxon>Pseudonocardiales</taxon>
        <taxon>Pseudonocardiaceae</taxon>
        <taxon>Saccharopolyspora</taxon>
    </lineage>
</organism>